<sequence length="145" mass="14953">MANSLRVLPLLAVLVGGVACSGGTDAEPADTGPDSPAGHSYESTAVRGPEIPGAGPLHLTFGTDGRLSANAGCNTMMGQADLADHTLRTGVLATTRMACVGERQGADDWATSLLQSTPTWSLDGETLTLTTSDRTVTLRETEPDR</sequence>
<protein>
    <submittedName>
        <fullName evidence="4">META domain-containing protein</fullName>
    </submittedName>
</protein>
<proteinExistence type="predicted"/>
<feature type="region of interest" description="Disordered" evidence="1">
    <location>
        <begin position="25"/>
        <end position="53"/>
    </location>
</feature>
<dbReference type="InterPro" id="IPR053147">
    <property type="entry name" value="Hsp_HslJ-like"/>
</dbReference>
<accession>A0A846Y4T7</accession>
<evidence type="ECO:0000313" key="5">
    <source>
        <dbReference type="Proteomes" id="UP000565711"/>
    </source>
</evidence>
<dbReference type="Pfam" id="PF03724">
    <property type="entry name" value="META"/>
    <property type="match status" value="1"/>
</dbReference>
<keyword evidence="5" id="KW-1185">Reference proteome</keyword>
<evidence type="ECO:0000256" key="1">
    <source>
        <dbReference type="SAM" id="MobiDB-lite"/>
    </source>
</evidence>
<gene>
    <name evidence="4" type="ORF">HGA08_27045</name>
</gene>
<dbReference type="AlphaFoldDB" id="A0A846Y4T7"/>
<feature type="domain" description="DUF306" evidence="3">
    <location>
        <begin position="38"/>
        <end position="138"/>
    </location>
</feature>
<dbReference type="PROSITE" id="PS51257">
    <property type="entry name" value="PROKAR_LIPOPROTEIN"/>
    <property type="match status" value="1"/>
</dbReference>
<dbReference type="PANTHER" id="PTHR35535:SF2">
    <property type="entry name" value="DUF306 DOMAIN-CONTAINING PROTEIN"/>
    <property type="match status" value="1"/>
</dbReference>
<evidence type="ECO:0000313" key="4">
    <source>
        <dbReference type="EMBL" id="NKY53857.1"/>
    </source>
</evidence>
<dbReference type="Proteomes" id="UP000565711">
    <property type="component" value="Unassembled WGS sequence"/>
</dbReference>
<feature type="chain" id="PRO_5038547528" evidence="2">
    <location>
        <begin position="27"/>
        <end position="145"/>
    </location>
</feature>
<dbReference type="PANTHER" id="PTHR35535">
    <property type="entry name" value="HEAT SHOCK PROTEIN HSLJ"/>
    <property type="match status" value="1"/>
</dbReference>
<keyword evidence="2" id="KW-0732">Signal</keyword>
<dbReference type="InterPro" id="IPR038670">
    <property type="entry name" value="HslJ-like_sf"/>
</dbReference>
<feature type="signal peptide" evidence="2">
    <location>
        <begin position="1"/>
        <end position="26"/>
    </location>
</feature>
<dbReference type="InterPro" id="IPR005184">
    <property type="entry name" value="DUF306_Meta_HslJ"/>
</dbReference>
<evidence type="ECO:0000256" key="2">
    <source>
        <dbReference type="SAM" id="SignalP"/>
    </source>
</evidence>
<reference evidence="4 5" key="1">
    <citation type="submission" date="2020-04" db="EMBL/GenBank/DDBJ databases">
        <title>MicrobeNet Type strains.</title>
        <authorList>
            <person name="Nicholson A.C."/>
        </authorList>
    </citation>
    <scope>NUCLEOTIDE SEQUENCE [LARGE SCALE GENOMIC DNA]</scope>
    <source>
        <strain evidence="4 5">JCM 12354</strain>
    </source>
</reference>
<name>A0A846Y4T7_9NOCA</name>
<evidence type="ECO:0000259" key="3">
    <source>
        <dbReference type="Pfam" id="PF03724"/>
    </source>
</evidence>
<dbReference type="EMBL" id="JAAXOP010000021">
    <property type="protein sequence ID" value="NKY53857.1"/>
    <property type="molecule type" value="Genomic_DNA"/>
</dbReference>
<organism evidence="4 5">
    <name type="scientific">Nocardia vermiculata</name>
    <dbReference type="NCBI Taxonomy" id="257274"/>
    <lineage>
        <taxon>Bacteria</taxon>
        <taxon>Bacillati</taxon>
        <taxon>Actinomycetota</taxon>
        <taxon>Actinomycetes</taxon>
        <taxon>Mycobacteriales</taxon>
        <taxon>Nocardiaceae</taxon>
        <taxon>Nocardia</taxon>
    </lineage>
</organism>
<dbReference type="Gene3D" id="2.40.128.270">
    <property type="match status" value="1"/>
</dbReference>
<comment type="caution">
    <text evidence="4">The sequence shown here is derived from an EMBL/GenBank/DDBJ whole genome shotgun (WGS) entry which is preliminary data.</text>
</comment>